<name>A0A4Z0NLV7_9HYPH</name>
<dbReference type="GO" id="GO:0047661">
    <property type="term" value="F:amino-acid racemase activity"/>
    <property type="evidence" value="ECO:0007669"/>
    <property type="project" value="InterPro"/>
</dbReference>
<organism evidence="1 2">
    <name type="scientific">Methylobacterium nonmethylotrophicum</name>
    <dbReference type="NCBI Taxonomy" id="1141884"/>
    <lineage>
        <taxon>Bacteria</taxon>
        <taxon>Pseudomonadati</taxon>
        <taxon>Pseudomonadota</taxon>
        <taxon>Alphaproteobacteria</taxon>
        <taxon>Hyphomicrobiales</taxon>
        <taxon>Methylobacteriaceae</taxon>
        <taxon>Methylobacterium</taxon>
    </lineage>
</organism>
<reference evidence="1 2" key="1">
    <citation type="submission" date="2019-04" db="EMBL/GenBank/DDBJ databases">
        <authorList>
            <person name="Feng G."/>
            <person name="Zhu H."/>
        </authorList>
    </citation>
    <scope>NUCLEOTIDE SEQUENCE [LARGE SCALE GENOMIC DNA]</scope>
    <source>
        <strain evidence="1 2">6HR-1</strain>
    </source>
</reference>
<evidence type="ECO:0000313" key="2">
    <source>
        <dbReference type="Proteomes" id="UP000297535"/>
    </source>
</evidence>
<evidence type="ECO:0000313" key="1">
    <source>
        <dbReference type="EMBL" id="TGD97254.1"/>
    </source>
</evidence>
<accession>A0A4Z0NLV7</accession>
<keyword evidence="2" id="KW-1185">Reference proteome</keyword>
<dbReference type="InterPro" id="IPR015942">
    <property type="entry name" value="Asp/Glu/hydantoin_racemase"/>
</dbReference>
<gene>
    <name evidence="1" type="ORF">EU555_20265</name>
</gene>
<proteinExistence type="predicted"/>
<dbReference type="Pfam" id="PF01177">
    <property type="entry name" value="Asp_Glu_race"/>
    <property type="match status" value="1"/>
</dbReference>
<dbReference type="AlphaFoldDB" id="A0A4Z0NLV7"/>
<dbReference type="OrthoDB" id="6497321at2"/>
<dbReference type="EMBL" id="SRLB01000015">
    <property type="protein sequence ID" value="TGD97254.1"/>
    <property type="molecule type" value="Genomic_DNA"/>
</dbReference>
<protein>
    <submittedName>
        <fullName evidence="1">Asp/Glu racemase</fullName>
    </submittedName>
</protein>
<dbReference type="Proteomes" id="UP000297535">
    <property type="component" value="Unassembled WGS sequence"/>
</dbReference>
<comment type="caution">
    <text evidence="1">The sequence shown here is derived from an EMBL/GenBank/DDBJ whole genome shotgun (WGS) entry which is preliminary data.</text>
</comment>
<sequence>MRIACLHTVDSNAAVFDAALRTAGLAEVSLRHTVRPDLLAAAEREGRLTPEIAAQTVAILQSLSAEADAVLLTCSTLGPAAEAASRDAPVAILRVDAALAAEAVREGGRVVVLCAVETTVEPTRRLFEAAARATGAEVSVQVVPHAWDAFRAGDRDRYWALTADAARAAKAQGAARVALAQASMAGAAALLPEAVRPLGSPAVGLAAAVAASRARQDAALRLQAGRA</sequence>